<dbReference type="GO" id="GO:0071111">
    <property type="term" value="F:cyclic-guanylate-specific phosphodiesterase activity"/>
    <property type="evidence" value="ECO:0007669"/>
    <property type="project" value="InterPro"/>
</dbReference>
<dbReference type="CDD" id="cd01948">
    <property type="entry name" value="EAL"/>
    <property type="match status" value="1"/>
</dbReference>
<sequence>MTERRKRPRRPLPGSLLFHDHLVASLQAAQRGESGLAVFYFAADGNSAQEMQRIATDLATRFANLRAACCVDYSAVAAIAEDCFEADDALAFAAQIVAALDESHRFSGAGVAVYPDTAQDPDGLLSAAARAAKKAGRPGAKDPDSTRLAQADEAAFGIVAAEAGATANHPLMELEDLELALKKGQLRLHYQPQIEVSTGRVIGVEALVRLAGESGNLELPGSIIPAAEASGTITRIGEWVLETACAQAADWANQGLPPVRCAVNLSLAQVQHESQVERIVEIITDSGVSPGQIEIELTETSDPSDPDEVSQRLKPILDLGVSLALDDLGTGYATLSLLRRLPVEKVKIDRSFVSGLGAAHNRMEGLRAIVEMGQGLGLTVLAEGVERAEQYDTLRALGCDSYQGYYFSPALPAAELATLIARNASH</sequence>
<protein>
    <submittedName>
        <fullName evidence="2">EAL domain-containing protein</fullName>
    </submittedName>
</protein>
<dbReference type="SMART" id="SM00052">
    <property type="entry name" value="EAL"/>
    <property type="match status" value="1"/>
</dbReference>
<name>A0A545TGG3_9PROT</name>
<keyword evidence="3" id="KW-1185">Reference proteome</keyword>
<dbReference type="InterPro" id="IPR035919">
    <property type="entry name" value="EAL_sf"/>
</dbReference>
<dbReference type="AlphaFoldDB" id="A0A545TGG3"/>
<dbReference type="PROSITE" id="PS50883">
    <property type="entry name" value="EAL"/>
    <property type="match status" value="1"/>
</dbReference>
<dbReference type="InterPro" id="IPR001633">
    <property type="entry name" value="EAL_dom"/>
</dbReference>
<proteinExistence type="predicted"/>
<comment type="caution">
    <text evidence="2">The sequence shown here is derived from an EMBL/GenBank/DDBJ whole genome shotgun (WGS) entry which is preliminary data.</text>
</comment>
<gene>
    <name evidence="2" type="ORF">FKG95_22070</name>
</gene>
<dbReference type="InterPro" id="IPR050706">
    <property type="entry name" value="Cyclic-di-GMP_PDE-like"/>
</dbReference>
<dbReference type="EMBL" id="VHSH01000008">
    <property type="protein sequence ID" value="TQV76319.1"/>
    <property type="molecule type" value="Genomic_DNA"/>
</dbReference>
<evidence type="ECO:0000313" key="2">
    <source>
        <dbReference type="EMBL" id="TQV76319.1"/>
    </source>
</evidence>
<dbReference type="Proteomes" id="UP000315252">
    <property type="component" value="Unassembled WGS sequence"/>
</dbReference>
<dbReference type="OrthoDB" id="7251575at2"/>
<dbReference type="Pfam" id="PF00563">
    <property type="entry name" value="EAL"/>
    <property type="match status" value="1"/>
</dbReference>
<dbReference type="Gene3D" id="3.20.20.450">
    <property type="entry name" value="EAL domain"/>
    <property type="match status" value="1"/>
</dbReference>
<evidence type="ECO:0000313" key="3">
    <source>
        <dbReference type="Proteomes" id="UP000315252"/>
    </source>
</evidence>
<accession>A0A545TGG3</accession>
<dbReference type="PANTHER" id="PTHR33121:SF70">
    <property type="entry name" value="SIGNALING PROTEIN YKOW"/>
    <property type="match status" value="1"/>
</dbReference>
<evidence type="ECO:0000259" key="1">
    <source>
        <dbReference type="PROSITE" id="PS50883"/>
    </source>
</evidence>
<dbReference type="SUPFAM" id="SSF141868">
    <property type="entry name" value="EAL domain-like"/>
    <property type="match status" value="1"/>
</dbReference>
<feature type="domain" description="EAL" evidence="1">
    <location>
        <begin position="170"/>
        <end position="424"/>
    </location>
</feature>
<dbReference type="PANTHER" id="PTHR33121">
    <property type="entry name" value="CYCLIC DI-GMP PHOSPHODIESTERASE PDEF"/>
    <property type="match status" value="1"/>
</dbReference>
<reference evidence="2 3" key="1">
    <citation type="submission" date="2019-06" db="EMBL/GenBank/DDBJ databases">
        <title>Whole genome sequence for Rhodospirillaceae sp. R148.</title>
        <authorList>
            <person name="Wang G."/>
        </authorList>
    </citation>
    <scope>NUCLEOTIDE SEQUENCE [LARGE SCALE GENOMIC DNA]</scope>
    <source>
        <strain evidence="2 3">R148</strain>
    </source>
</reference>
<organism evidence="2 3">
    <name type="scientific">Denitrobaculum tricleocarpae</name>
    <dbReference type="NCBI Taxonomy" id="2591009"/>
    <lineage>
        <taxon>Bacteria</taxon>
        <taxon>Pseudomonadati</taxon>
        <taxon>Pseudomonadota</taxon>
        <taxon>Alphaproteobacteria</taxon>
        <taxon>Rhodospirillales</taxon>
        <taxon>Rhodospirillaceae</taxon>
        <taxon>Denitrobaculum</taxon>
    </lineage>
</organism>